<keyword evidence="1" id="KW-0808">Transferase</keyword>
<evidence type="ECO:0000256" key="1">
    <source>
        <dbReference type="ARBA" id="ARBA00022679"/>
    </source>
</evidence>
<dbReference type="Proteomes" id="UP001157961">
    <property type="component" value="Unassembled WGS sequence"/>
</dbReference>
<evidence type="ECO:0000313" key="4">
    <source>
        <dbReference type="Proteomes" id="UP001157961"/>
    </source>
</evidence>
<dbReference type="InterPro" id="IPR029044">
    <property type="entry name" value="Nucleotide-diphossugar_trans"/>
</dbReference>
<dbReference type="InterPro" id="IPR050088">
    <property type="entry name" value="IspD/TarI_cytidylyltransf_bact"/>
</dbReference>
<comment type="caution">
    <text evidence="3">The sequence shown here is derived from an EMBL/GenBank/DDBJ whole genome shotgun (WGS) entry which is preliminary data.</text>
</comment>
<keyword evidence="4" id="KW-1185">Reference proteome</keyword>
<dbReference type="EMBL" id="FXTY01000003">
    <property type="protein sequence ID" value="SMP20369.1"/>
    <property type="molecule type" value="Genomic_DNA"/>
</dbReference>
<dbReference type="InterPro" id="IPR034683">
    <property type="entry name" value="IspD/TarI"/>
</dbReference>
<proteinExistence type="predicted"/>
<gene>
    <name evidence="3" type="ORF">SAMN06265373_103513</name>
</gene>
<dbReference type="PANTHER" id="PTHR32125:SF4">
    <property type="entry name" value="2-C-METHYL-D-ERYTHRITOL 4-PHOSPHATE CYTIDYLYLTRANSFERASE, CHLOROPLASTIC"/>
    <property type="match status" value="1"/>
</dbReference>
<accession>A0ABY1NZZ1</accession>
<sequence>MSLHRLTRPHPEPQVSFLLLSGGVGARSNHHEPKQFYKLAGHPMVAHSIIAAVRTPNVVEIVVNAPKGYEERTREIMEAYCAGLPYKIIPAGETRQESCEALVAAAEKDIVVLHEAARPFIKFDMLSELIENEAENAGYCLAISFSMCRINTETRLVKRGVSREKVFDIQLPQKFARETLLAAHAKARKKAKSYNEDSVMVVKMTKQPVLSLEGSSRNIKITTPEDFIIAEGMMKDFHSKGKVPAHD</sequence>
<evidence type="ECO:0000313" key="3">
    <source>
        <dbReference type="EMBL" id="SMP20369.1"/>
    </source>
</evidence>
<dbReference type="SUPFAM" id="SSF53448">
    <property type="entry name" value="Nucleotide-diphospho-sugar transferases"/>
    <property type="match status" value="1"/>
</dbReference>
<dbReference type="GO" id="GO:0016779">
    <property type="term" value="F:nucleotidyltransferase activity"/>
    <property type="evidence" value="ECO:0007669"/>
    <property type="project" value="UniProtKB-KW"/>
</dbReference>
<dbReference type="Pfam" id="PF01128">
    <property type="entry name" value="IspD"/>
    <property type="match status" value="1"/>
</dbReference>
<keyword evidence="2 3" id="KW-0548">Nucleotidyltransferase</keyword>
<name>A0ABY1NZZ1_9RHOB</name>
<dbReference type="PANTHER" id="PTHR32125">
    <property type="entry name" value="2-C-METHYL-D-ERYTHRITOL 4-PHOSPHATE CYTIDYLYLTRANSFERASE, CHLOROPLASTIC"/>
    <property type="match status" value="1"/>
</dbReference>
<dbReference type="Gene3D" id="3.90.550.10">
    <property type="entry name" value="Spore Coat Polysaccharide Biosynthesis Protein SpsA, Chain A"/>
    <property type="match status" value="1"/>
</dbReference>
<reference evidence="3 4" key="1">
    <citation type="submission" date="2017-05" db="EMBL/GenBank/DDBJ databases">
        <authorList>
            <person name="Varghese N."/>
            <person name="Submissions S."/>
        </authorList>
    </citation>
    <scope>NUCLEOTIDE SEQUENCE [LARGE SCALE GENOMIC DNA]</scope>
    <source>
        <strain evidence="3 4">DSM 29734</strain>
    </source>
</reference>
<protein>
    <submittedName>
        <fullName evidence="3">2-C-methyl-D-erythritol 4-phosphate cytidylyltransferase</fullName>
    </submittedName>
</protein>
<evidence type="ECO:0000256" key="2">
    <source>
        <dbReference type="ARBA" id="ARBA00022695"/>
    </source>
</evidence>
<organism evidence="3 4">
    <name type="scientific">Shimia sagamensis</name>
    <dbReference type="NCBI Taxonomy" id="1566352"/>
    <lineage>
        <taxon>Bacteria</taxon>
        <taxon>Pseudomonadati</taxon>
        <taxon>Pseudomonadota</taxon>
        <taxon>Alphaproteobacteria</taxon>
        <taxon>Rhodobacterales</taxon>
        <taxon>Roseobacteraceae</taxon>
    </lineage>
</organism>